<evidence type="ECO:0000256" key="1">
    <source>
        <dbReference type="SAM" id="MobiDB-lite"/>
    </source>
</evidence>
<reference evidence="3" key="1">
    <citation type="journal article" date="2018" name="Nat. Microbiol.">
        <title>Leveraging single-cell genomics to expand the fungal tree of life.</title>
        <authorList>
            <person name="Ahrendt S.R."/>
            <person name="Quandt C.A."/>
            <person name="Ciobanu D."/>
            <person name="Clum A."/>
            <person name="Salamov A."/>
            <person name="Andreopoulos B."/>
            <person name="Cheng J.F."/>
            <person name="Woyke T."/>
            <person name="Pelin A."/>
            <person name="Henrissat B."/>
            <person name="Reynolds N.K."/>
            <person name="Benny G.L."/>
            <person name="Smith M.E."/>
            <person name="James T.Y."/>
            <person name="Grigoriev I.V."/>
        </authorList>
    </citation>
    <scope>NUCLEOTIDE SEQUENCE [LARGE SCALE GENOMIC DNA]</scope>
</reference>
<feature type="region of interest" description="Disordered" evidence="1">
    <location>
        <begin position="1"/>
        <end position="37"/>
    </location>
</feature>
<protein>
    <submittedName>
        <fullName evidence="2">Uncharacterized protein</fullName>
    </submittedName>
</protein>
<name>A0A4P9VYQ1_9FUNG</name>
<feature type="compositionally biased region" description="Basic and acidic residues" evidence="1">
    <location>
        <begin position="163"/>
        <end position="180"/>
    </location>
</feature>
<dbReference type="AlphaFoldDB" id="A0A4P9VYQ1"/>
<sequence>MQQQQHPPTSPTRIPLPTRAVPPLKPDESLRSRLPRPAGNLPITFLYARGGGGAKPDLPPFTDAMFAAASACEPGALGLKMEAGMSAPRASTDQHQPFHTLRHRAPFRDLEKAQPARSHRAASSSSTMGRRRGEWVEWVAGIVEVVVGWAWGILFGEGVGKEFDGERRRIGGPRKSDRTPDCFSTTPFPSKNASLPLATTSGNPGTSYGSLARSPSKPGPQLRALENPQRAGPDLTAHQKPDRGHRDRPHLRLFLLAALYLVSLCKLLGRPPEPDHRRRRQRGQFRHAVYRELLLGPEGPLLHPEKRRDL</sequence>
<proteinExistence type="predicted"/>
<gene>
    <name evidence="2" type="ORF">BDK51DRAFT_48087</name>
</gene>
<evidence type="ECO:0000313" key="3">
    <source>
        <dbReference type="Proteomes" id="UP000269721"/>
    </source>
</evidence>
<accession>A0A4P9VYQ1</accession>
<organism evidence="2 3">
    <name type="scientific">Blyttiomyces helicus</name>
    <dbReference type="NCBI Taxonomy" id="388810"/>
    <lineage>
        <taxon>Eukaryota</taxon>
        <taxon>Fungi</taxon>
        <taxon>Fungi incertae sedis</taxon>
        <taxon>Chytridiomycota</taxon>
        <taxon>Chytridiomycota incertae sedis</taxon>
        <taxon>Chytridiomycetes</taxon>
        <taxon>Chytridiomycetes incertae sedis</taxon>
        <taxon>Blyttiomyces</taxon>
    </lineage>
</organism>
<evidence type="ECO:0000313" key="2">
    <source>
        <dbReference type="EMBL" id="RKO84095.1"/>
    </source>
</evidence>
<keyword evidence="3" id="KW-1185">Reference proteome</keyword>
<dbReference type="EMBL" id="ML000501">
    <property type="protein sequence ID" value="RKO84095.1"/>
    <property type="molecule type" value="Genomic_DNA"/>
</dbReference>
<dbReference type="Proteomes" id="UP000269721">
    <property type="component" value="Unassembled WGS sequence"/>
</dbReference>
<feature type="region of interest" description="Disordered" evidence="1">
    <location>
        <begin position="163"/>
        <end position="246"/>
    </location>
</feature>
<feature type="region of interest" description="Disordered" evidence="1">
    <location>
        <begin position="111"/>
        <end position="130"/>
    </location>
</feature>
<feature type="compositionally biased region" description="Polar residues" evidence="1">
    <location>
        <begin position="182"/>
        <end position="209"/>
    </location>
</feature>